<dbReference type="EMBL" id="CYHB01000001">
    <property type="protein sequence ID" value="CUA82809.1"/>
    <property type="molecule type" value="Genomic_DNA"/>
</dbReference>
<dbReference type="OrthoDB" id="5295180at2"/>
<evidence type="ECO:0000313" key="3">
    <source>
        <dbReference type="Proteomes" id="UP000182598"/>
    </source>
</evidence>
<keyword evidence="1" id="KW-0472">Membrane</keyword>
<name>A0A0K6GW22_9GAMM</name>
<dbReference type="AlphaFoldDB" id="A0A0K6GW22"/>
<keyword evidence="1" id="KW-1133">Transmembrane helix</keyword>
<proteinExistence type="predicted"/>
<feature type="transmembrane region" description="Helical" evidence="1">
    <location>
        <begin position="12"/>
        <end position="32"/>
    </location>
</feature>
<evidence type="ECO:0000313" key="2">
    <source>
        <dbReference type="EMBL" id="CUA82809.1"/>
    </source>
</evidence>
<protein>
    <recommendedName>
        <fullName evidence="4">FixH</fullName>
    </recommendedName>
</protein>
<accession>A0A0K6GW22</accession>
<dbReference type="Pfam" id="PF05751">
    <property type="entry name" value="FixH"/>
    <property type="match status" value="1"/>
</dbReference>
<dbReference type="InterPro" id="IPR008620">
    <property type="entry name" value="FixH"/>
</dbReference>
<organism evidence="2 3">
    <name type="scientific">Pseudidiomarina woesei</name>
    <dbReference type="NCBI Taxonomy" id="1381080"/>
    <lineage>
        <taxon>Bacteria</taxon>
        <taxon>Pseudomonadati</taxon>
        <taxon>Pseudomonadota</taxon>
        <taxon>Gammaproteobacteria</taxon>
        <taxon>Alteromonadales</taxon>
        <taxon>Idiomarinaceae</taxon>
        <taxon>Pseudidiomarina</taxon>
    </lineage>
</organism>
<keyword evidence="3" id="KW-1185">Reference proteome</keyword>
<dbReference type="RefSeq" id="WP_055437952.1">
    <property type="nucleotide sequence ID" value="NZ_CYHB01000001.1"/>
</dbReference>
<gene>
    <name evidence="2" type="ORF">Ga0061064_0230</name>
</gene>
<keyword evidence="1" id="KW-0812">Transmembrane</keyword>
<evidence type="ECO:0000256" key="1">
    <source>
        <dbReference type="SAM" id="Phobius"/>
    </source>
</evidence>
<sequence length="165" mass="18966">MEKPWYKQFWPWFLMLLPFSVIIAMIITLTIASQQGDNPMVVDDYYKKGRGINAQVEKVKAAQELNIEFSFEQNEQTFTLSYASGSPTQLSALKVNFYHSTQAEKDFSETLTADAQGVYRGTLKYAEKGKWTITIMPFDNSWRVSQQIQLPAYRKLAIKPLTYGV</sequence>
<evidence type="ECO:0008006" key="4">
    <source>
        <dbReference type="Google" id="ProtNLM"/>
    </source>
</evidence>
<dbReference type="Proteomes" id="UP000182598">
    <property type="component" value="Unassembled WGS sequence"/>
</dbReference>
<reference evidence="3" key="1">
    <citation type="submission" date="2015-08" db="EMBL/GenBank/DDBJ databases">
        <authorList>
            <person name="Varghese N."/>
        </authorList>
    </citation>
    <scope>NUCLEOTIDE SEQUENCE [LARGE SCALE GENOMIC DNA]</scope>
    <source>
        <strain evidence="3">DSM 27808</strain>
    </source>
</reference>